<dbReference type="EMBL" id="MWPH01000003">
    <property type="protein sequence ID" value="OVE83932.1"/>
    <property type="molecule type" value="Genomic_DNA"/>
</dbReference>
<sequence length="218" mass="23085">MSLANSNTFGVDSLPIDGLESGTSILLTGEDSEALKTVFARLVAPETDEYGVVLATDQRGHAVQRQLEAVETGAGSRTSVLAAEGRDNGDDLQTVGALGDLTAVGMELSTMVATAQQSVDRFRTGIVFCSTLCAEIDDARSVYRFLNSNFLTELRRGDGIGVCVFDTSVDLETDVNSMLAGMETSFTGRLDVETTGRRMATLHTSGLADVESSLEVSL</sequence>
<dbReference type="InterPro" id="IPR055927">
    <property type="entry name" value="DUF7504"/>
</dbReference>
<keyword evidence="2" id="KW-1185">Reference proteome</keyword>
<dbReference type="Proteomes" id="UP000196084">
    <property type="component" value="Unassembled WGS sequence"/>
</dbReference>
<gene>
    <name evidence="1" type="ORF">B2G88_16100</name>
</gene>
<evidence type="ECO:0000313" key="2">
    <source>
        <dbReference type="Proteomes" id="UP000196084"/>
    </source>
</evidence>
<dbReference type="Pfam" id="PF24336">
    <property type="entry name" value="DUF7504"/>
    <property type="match status" value="1"/>
</dbReference>
<dbReference type="OrthoDB" id="199953at2157"/>
<dbReference type="AlphaFoldDB" id="A0A202E6P8"/>
<evidence type="ECO:0008006" key="3">
    <source>
        <dbReference type="Google" id="ProtNLM"/>
    </source>
</evidence>
<evidence type="ECO:0000313" key="1">
    <source>
        <dbReference type="EMBL" id="OVE83932.1"/>
    </source>
</evidence>
<comment type="caution">
    <text evidence="1">The sequence shown here is derived from an EMBL/GenBank/DDBJ whole genome shotgun (WGS) entry which is preliminary data.</text>
</comment>
<protein>
    <recommendedName>
        <fullName evidence="3">Recombinase RecA</fullName>
    </recommendedName>
</protein>
<organism evidence="1 2">
    <name type="scientific">Natronolimnobius baerhuensis</name>
    <dbReference type="NCBI Taxonomy" id="253108"/>
    <lineage>
        <taxon>Archaea</taxon>
        <taxon>Methanobacteriati</taxon>
        <taxon>Methanobacteriota</taxon>
        <taxon>Stenosarchaea group</taxon>
        <taxon>Halobacteria</taxon>
        <taxon>Halobacteriales</taxon>
        <taxon>Natrialbaceae</taxon>
        <taxon>Natronolimnobius</taxon>
    </lineage>
</organism>
<proteinExistence type="predicted"/>
<reference evidence="1 2" key="1">
    <citation type="submission" date="2017-02" db="EMBL/GenBank/DDBJ databases">
        <title>Natronthermophilus aegyptiacus gen. nov.,sp. nov., an aerobic, extremely halophilic alkalithermophilic archaeon isolated from the athalassohaline Wadi An Natrun, Egypt.</title>
        <authorList>
            <person name="Zhao B."/>
        </authorList>
    </citation>
    <scope>NUCLEOTIDE SEQUENCE [LARGE SCALE GENOMIC DNA]</scope>
    <source>
        <strain evidence="1 2">CGMCC 1.3597</strain>
    </source>
</reference>
<name>A0A202E6P8_9EURY</name>
<dbReference type="RefSeq" id="WP_054863582.1">
    <property type="nucleotide sequence ID" value="NZ_MWPH01000003.1"/>
</dbReference>
<accession>A0A202E6P8</accession>